<evidence type="ECO:0000313" key="2">
    <source>
        <dbReference type="Proteomes" id="UP001202281"/>
    </source>
</evidence>
<gene>
    <name evidence="1" type="ORF">MTR66_15665</name>
</gene>
<organism evidence="1 2">
    <name type="scientific">Novosphingobium beihaiensis</name>
    <dbReference type="NCBI Taxonomy" id="2930389"/>
    <lineage>
        <taxon>Bacteria</taxon>
        <taxon>Pseudomonadati</taxon>
        <taxon>Pseudomonadota</taxon>
        <taxon>Alphaproteobacteria</taxon>
        <taxon>Sphingomonadales</taxon>
        <taxon>Sphingomonadaceae</taxon>
        <taxon>Novosphingobium</taxon>
    </lineage>
</organism>
<dbReference type="RefSeq" id="WP_243922731.1">
    <property type="nucleotide sequence ID" value="NZ_JALHLG010000028.1"/>
</dbReference>
<comment type="caution">
    <text evidence="1">The sequence shown here is derived from an EMBL/GenBank/DDBJ whole genome shotgun (WGS) entry which is preliminary data.</text>
</comment>
<name>A0ABT0BTW3_9SPHN</name>
<reference evidence="1 2" key="1">
    <citation type="submission" date="2022-04" db="EMBL/GenBank/DDBJ databases">
        <title>Identification of a novel bacterium isolated from mangrove sediments.</title>
        <authorList>
            <person name="Pan X."/>
        </authorList>
    </citation>
    <scope>NUCLEOTIDE SEQUENCE [LARGE SCALE GENOMIC DNA]</scope>
    <source>
        <strain evidence="1 2">B2638</strain>
    </source>
</reference>
<dbReference type="Proteomes" id="UP001202281">
    <property type="component" value="Unassembled WGS sequence"/>
</dbReference>
<protein>
    <submittedName>
        <fullName evidence="1">Uncharacterized protein</fullName>
    </submittedName>
</protein>
<sequence length="52" mass="5550">MTIEMRGRGFLWVMALAVSLAAVAVGTFAWVDAGRTPVHDIVQPVAVPELAQ</sequence>
<dbReference type="EMBL" id="JALHLG010000028">
    <property type="protein sequence ID" value="MCJ2188251.1"/>
    <property type="molecule type" value="Genomic_DNA"/>
</dbReference>
<proteinExistence type="predicted"/>
<evidence type="ECO:0000313" key="1">
    <source>
        <dbReference type="EMBL" id="MCJ2188251.1"/>
    </source>
</evidence>
<keyword evidence="2" id="KW-1185">Reference proteome</keyword>
<accession>A0ABT0BTW3</accession>